<gene>
    <name evidence="14" type="ORF">CBG49_04745</name>
</gene>
<dbReference type="PANTHER" id="PTHR30069:SF29">
    <property type="entry name" value="HEMOGLOBIN AND HEMOGLOBIN-HAPTOGLOBIN-BINDING PROTEIN 1-RELATED"/>
    <property type="match status" value="1"/>
</dbReference>
<dbReference type="Gene3D" id="2.40.170.20">
    <property type="entry name" value="TonB-dependent receptor, beta-barrel domain"/>
    <property type="match status" value="1"/>
</dbReference>
<keyword evidence="5" id="KW-0732">Signal</keyword>
<dbReference type="GO" id="GO:0044718">
    <property type="term" value="P:siderophore transmembrane transport"/>
    <property type="evidence" value="ECO:0007669"/>
    <property type="project" value="TreeGrafter"/>
</dbReference>
<dbReference type="RefSeq" id="WP_088593592.1">
    <property type="nucleotide sequence ID" value="NZ_CP022022.1"/>
</dbReference>
<reference evidence="15" key="1">
    <citation type="submission" date="2017-06" db="EMBL/GenBank/DDBJ databases">
        <title>Complete genome sequence of Capnocytophaga sp. KCOM 1579 (=ChDC OS43) isolated from a human refractory periapical abscess lesion.</title>
        <authorList>
            <person name="Kook J.-K."/>
            <person name="Park S.-N."/>
            <person name="Lim Y.K."/>
            <person name="Roh H."/>
        </authorList>
    </citation>
    <scope>NUCLEOTIDE SEQUENCE [LARGE SCALE GENOMIC DNA]</scope>
    <source>
        <strain evidence="15">ChDC OS43</strain>
    </source>
</reference>
<evidence type="ECO:0000256" key="10">
    <source>
        <dbReference type="PROSITE-ProRule" id="PRU01360"/>
    </source>
</evidence>
<dbReference type="PROSITE" id="PS52016">
    <property type="entry name" value="TONB_DEPENDENT_REC_3"/>
    <property type="match status" value="1"/>
</dbReference>
<dbReference type="InterPro" id="IPR039426">
    <property type="entry name" value="TonB-dep_rcpt-like"/>
</dbReference>
<organism evidence="14 15">
    <name type="scientific">Capnocytophaga endodontalis</name>
    <dbReference type="NCBI Taxonomy" id="2708117"/>
    <lineage>
        <taxon>Bacteria</taxon>
        <taxon>Pseudomonadati</taxon>
        <taxon>Bacteroidota</taxon>
        <taxon>Flavobacteriia</taxon>
        <taxon>Flavobacteriales</taxon>
        <taxon>Flavobacteriaceae</taxon>
        <taxon>Capnocytophaga</taxon>
    </lineage>
</organism>
<keyword evidence="8" id="KW-0675">Receptor</keyword>
<keyword evidence="3 10" id="KW-1134">Transmembrane beta strand</keyword>
<dbReference type="InterPro" id="IPR012910">
    <property type="entry name" value="Plug_dom"/>
</dbReference>
<dbReference type="InterPro" id="IPR000531">
    <property type="entry name" value="Beta-barrel_TonB"/>
</dbReference>
<accession>A0A1Z4BMB6</accession>
<keyword evidence="9 10" id="KW-0998">Cell outer membrane</keyword>
<comment type="similarity">
    <text evidence="10 11">Belongs to the TonB-dependent receptor family.</text>
</comment>
<dbReference type="AlphaFoldDB" id="A0A1Z4BMB6"/>
<evidence type="ECO:0000313" key="14">
    <source>
        <dbReference type="EMBL" id="ASF42439.1"/>
    </source>
</evidence>
<dbReference type="Gene3D" id="2.170.130.10">
    <property type="entry name" value="TonB-dependent receptor, plug domain"/>
    <property type="match status" value="1"/>
</dbReference>
<proteinExistence type="inferred from homology"/>
<comment type="subcellular location">
    <subcellularLocation>
        <location evidence="1 10">Cell outer membrane</location>
        <topology evidence="1 10">Multi-pass membrane protein</topology>
    </subcellularLocation>
</comment>
<keyword evidence="6 11" id="KW-0798">TonB box</keyword>
<keyword evidence="4 10" id="KW-0812">Transmembrane</keyword>
<keyword evidence="7 10" id="KW-0472">Membrane</keyword>
<evidence type="ECO:0000313" key="15">
    <source>
        <dbReference type="Proteomes" id="UP000197007"/>
    </source>
</evidence>
<evidence type="ECO:0000256" key="3">
    <source>
        <dbReference type="ARBA" id="ARBA00022452"/>
    </source>
</evidence>
<dbReference type="Proteomes" id="UP000197007">
    <property type="component" value="Chromosome"/>
</dbReference>
<keyword evidence="15" id="KW-1185">Reference proteome</keyword>
<dbReference type="GO" id="GO:0009279">
    <property type="term" value="C:cell outer membrane"/>
    <property type="evidence" value="ECO:0007669"/>
    <property type="project" value="UniProtKB-SubCell"/>
</dbReference>
<dbReference type="EMBL" id="CP022022">
    <property type="protein sequence ID" value="ASF42439.1"/>
    <property type="molecule type" value="Genomic_DNA"/>
</dbReference>
<dbReference type="InterPro" id="IPR036942">
    <property type="entry name" value="Beta-barrel_TonB_sf"/>
</dbReference>
<dbReference type="GO" id="GO:0015344">
    <property type="term" value="F:siderophore uptake transmembrane transporter activity"/>
    <property type="evidence" value="ECO:0007669"/>
    <property type="project" value="TreeGrafter"/>
</dbReference>
<dbReference type="SUPFAM" id="SSF56935">
    <property type="entry name" value="Porins"/>
    <property type="match status" value="1"/>
</dbReference>
<protein>
    <submittedName>
        <fullName evidence="14">Energy transducer TonB</fullName>
    </submittedName>
</protein>
<dbReference type="Pfam" id="PF07715">
    <property type="entry name" value="Plug"/>
    <property type="match status" value="1"/>
</dbReference>
<evidence type="ECO:0000256" key="7">
    <source>
        <dbReference type="ARBA" id="ARBA00023136"/>
    </source>
</evidence>
<evidence type="ECO:0000256" key="8">
    <source>
        <dbReference type="ARBA" id="ARBA00023170"/>
    </source>
</evidence>
<evidence type="ECO:0000256" key="1">
    <source>
        <dbReference type="ARBA" id="ARBA00004571"/>
    </source>
</evidence>
<evidence type="ECO:0000256" key="6">
    <source>
        <dbReference type="ARBA" id="ARBA00023077"/>
    </source>
</evidence>
<evidence type="ECO:0000256" key="11">
    <source>
        <dbReference type="RuleBase" id="RU003357"/>
    </source>
</evidence>
<evidence type="ECO:0000256" key="4">
    <source>
        <dbReference type="ARBA" id="ARBA00022692"/>
    </source>
</evidence>
<evidence type="ECO:0000256" key="5">
    <source>
        <dbReference type="ARBA" id="ARBA00022729"/>
    </source>
</evidence>
<dbReference type="Pfam" id="PF00593">
    <property type="entry name" value="TonB_dep_Rec_b-barrel"/>
    <property type="match status" value="1"/>
</dbReference>
<feature type="domain" description="TonB-dependent receptor plug" evidence="13">
    <location>
        <begin position="46"/>
        <end position="150"/>
    </location>
</feature>
<evidence type="ECO:0000259" key="12">
    <source>
        <dbReference type="Pfam" id="PF00593"/>
    </source>
</evidence>
<evidence type="ECO:0000259" key="13">
    <source>
        <dbReference type="Pfam" id="PF07715"/>
    </source>
</evidence>
<evidence type="ECO:0000256" key="2">
    <source>
        <dbReference type="ARBA" id="ARBA00022448"/>
    </source>
</evidence>
<dbReference type="PANTHER" id="PTHR30069">
    <property type="entry name" value="TONB-DEPENDENT OUTER MEMBRANE RECEPTOR"/>
    <property type="match status" value="1"/>
</dbReference>
<dbReference type="KEGG" id="capn:CBG49_04745"/>
<name>A0A1Z4BMB6_9FLAO</name>
<evidence type="ECO:0000256" key="9">
    <source>
        <dbReference type="ARBA" id="ARBA00023237"/>
    </source>
</evidence>
<keyword evidence="2 10" id="KW-0813">Transport</keyword>
<dbReference type="InterPro" id="IPR037066">
    <property type="entry name" value="Plug_dom_sf"/>
</dbReference>
<feature type="domain" description="TonB-dependent receptor-like beta-barrel" evidence="12">
    <location>
        <begin position="239"/>
        <end position="686"/>
    </location>
</feature>
<sequence length="713" mass="81597">MFLSPKNITFLLASFFATQLFSQPVDEEVTQLSEVVLTGQSPIKQVQKAAYNVVAIEAQQLRNLNSNAADMLARVSGVKMRETGGVGAETAINLNGFTGRHVRIFIDGVPMNEANASFRINNIPAELIERIEIYKGVVPVTFGADALGGAINVVTRKSRYNYGNLSYTFGSFNTHKSTLNLGQFLTDNISVELNAYQNYSDNSYKVFTEYLDLQTGSYSKEKRWFKRFHDRYHNEAIIGRVNIFDEKWADKLSFALNYSQENKQLQNANLMQKVFGGKYRKSHNYSSSVEYEKKNILNGLSFFLTGRYDFTTTQNVDEEARRYSWTGEYEPMVTRGESQLQNTIFEGKTGYITSHIDYQLNEKHSFQLTHTFSNYTRRNKNMLITNYTLDSDFMRRVNKKNISGLSYKFTPSERWNILAFGKYYNTAVTGPVIVTGYGSRAVYEEETHHTQAWGYGGATTYQLLKPLQVKLSYEKSFRLPTDTELFGDGDLEIGNYKLKPENSDNLNVNLSYQPAFKVHSFLVEVGFAYRYIKDYIIRSIISAGANEGSAGSRNHGKVLNMGVDATLRYFFYKDAFSVGGNLSYMNLRNKEEFTETGRPSAIYNDRLPNMPYLFGNADATCNIESLIAKRDRLSLNYNLFFTEEFFTSWQSEGTKIKVPRQLSHDVSLTYYTPNKRLSLSVEAKNITDELLYDNYSLQKAGRAFYAKLSYRFY</sequence>